<sequence length="88" mass="9444">MNGWTIGVAVVIAISVFLLMNQASWRPVKWIGWGLGNLVVGSIMLFLFNLAGESTSFQLPVNPVTVTITGFLGVPGLATLVVIKQFLL</sequence>
<reference evidence="1 2" key="1">
    <citation type="submission" date="2015-12" db="EMBL/GenBank/DDBJ databases">
        <title>Genome sequence of Aneurinibacillus soli.</title>
        <authorList>
            <person name="Lee J.S."/>
            <person name="Lee K.C."/>
            <person name="Kim K.K."/>
            <person name="Lee B.W."/>
        </authorList>
    </citation>
    <scope>NUCLEOTIDE SEQUENCE [LARGE SCALE GENOMIC DNA]</scope>
    <source>
        <strain evidence="1 2">CB4</strain>
    </source>
</reference>
<organism evidence="1 2">
    <name type="scientific">Aneurinibacillus soli</name>
    <dbReference type="NCBI Taxonomy" id="1500254"/>
    <lineage>
        <taxon>Bacteria</taxon>
        <taxon>Bacillati</taxon>
        <taxon>Bacillota</taxon>
        <taxon>Bacilli</taxon>
        <taxon>Bacillales</taxon>
        <taxon>Paenibacillaceae</taxon>
        <taxon>Aneurinibacillus group</taxon>
        <taxon>Aneurinibacillus</taxon>
    </lineage>
</organism>
<name>A0A0U5B5V0_9BACL</name>
<dbReference type="NCBIfam" id="TIGR02862">
    <property type="entry name" value="spore_BofA"/>
    <property type="match status" value="1"/>
</dbReference>
<accession>A0A0U5B5V0</accession>
<protein>
    <submittedName>
        <fullName evidence="1">Sigma-K factor-processing regulatory protein BofA</fullName>
    </submittedName>
</protein>
<gene>
    <name evidence="1" type="primary">bofA</name>
    <name evidence="1" type="ORF">CB4_00330</name>
</gene>
<evidence type="ECO:0000313" key="2">
    <source>
        <dbReference type="Proteomes" id="UP000217696"/>
    </source>
</evidence>
<dbReference type="OrthoDB" id="2692225at2"/>
<dbReference type="RefSeq" id="WP_096463285.1">
    <property type="nucleotide sequence ID" value="NZ_AP017312.1"/>
</dbReference>
<evidence type="ECO:0000313" key="1">
    <source>
        <dbReference type="EMBL" id="BAU26221.1"/>
    </source>
</evidence>
<proteinExistence type="predicted"/>
<dbReference type="InterPro" id="IPR010001">
    <property type="entry name" value="BofA"/>
</dbReference>
<dbReference type="KEGG" id="asoc:CB4_00330"/>
<dbReference type="EMBL" id="AP017312">
    <property type="protein sequence ID" value="BAU26221.1"/>
    <property type="molecule type" value="Genomic_DNA"/>
</dbReference>
<dbReference type="Proteomes" id="UP000217696">
    <property type="component" value="Chromosome"/>
</dbReference>
<dbReference type="Pfam" id="PF07441">
    <property type="entry name" value="BofA"/>
    <property type="match status" value="1"/>
</dbReference>
<keyword evidence="2" id="KW-1185">Reference proteome</keyword>
<dbReference type="AlphaFoldDB" id="A0A0U5B5V0"/>